<keyword evidence="1" id="KW-0812">Transmembrane</keyword>
<keyword evidence="1" id="KW-0472">Membrane</keyword>
<evidence type="ECO:0000313" key="2">
    <source>
        <dbReference type="EMBL" id="SEI85058.1"/>
    </source>
</evidence>
<feature type="transmembrane region" description="Helical" evidence="1">
    <location>
        <begin position="52"/>
        <end position="72"/>
    </location>
</feature>
<keyword evidence="3" id="KW-1185">Reference proteome</keyword>
<dbReference type="InterPro" id="IPR046283">
    <property type="entry name" value="DUF6320"/>
</dbReference>
<name>A0A1H6TY80_9LACT</name>
<accession>A0A1H6TY80</accession>
<sequence>MKHCPECHADLKGEWSTCPLCESDLKMEKCDEREETDFPDIPLRFNRKKIRYILSLASVLITLLYSIAHFIWRFEFFNLEYVLFGIMIMWLMMVVIVRKRRNIVKGIAYILFLISIISLYFDYINGWLGWSLTFVIPIVCVSALLSMFISIQLVNLKAKDYILYLQLAAIIGLIPAVFLILDWVVFLLPSLLSVLLSLLMSVAVFFKHRRAVISELEKRMHV</sequence>
<evidence type="ECO:0000256" key="1">
    <source>
        <dbReference type="SAM" id="Phobius"/>
    </source>
</evidence>
<feature type="transmembrane region" description="Helical" evidence="1">
    <location>
        <begin position="127"/>
        <end position="149"/>
    </location>
</feature>
<feature type="transmembrane region" description="Helical" evidence="1">
    <location>
        <begin position="78"/>
        <end position="96"/>
    </location>
</feature>
<feature type="transmembrane region" description="Helical" evidence="1">
    <location>
        <begin position="161"/>
        <end position="181"/>
    </location>
</feature>
<dbReference type="AlphaFoldDB" id="A0A1H6TY80"/>
<gene>
    <name evidence="2" type="ORF">SAMN04488113_12520</name>
</gene>
<keyword evidence="1" id="KW-1133">Transmembrane helix</keyword>
<evidence type="ECO:0000313" key="3">
    <source>
        <dbReference type="Proteomes" id="UP000198564"/>
    </source>
</evidence>
<dbReference type="OrthoDB" id="2164897at2"/>
<dbReference type="Proteomes" id="UP000198564">
    <property type="component" value="Unassembled WGS sequence"/>
</dbReference>
<dbReference type="STRING" id="1130080.SAMN04488113_12520"/>
<protein>
    <submittedName>
        <fullName evidence="2">Uncharacterized protein</fullName>
    </submittedName>
</protein>
<dbReference type="Pfam" id="PF19845">
    <property type="entry name" value="DUF6320"/>
    <property type="match status" value="1"/>
</dbReference>
<proteinExistence type="predicted"/>
<dbReference type="EMBL" id="FNYW01000025">
    <property type="protein sequence ID" value="SEI85058.1"/>
    <property type="molecule type" value="Genomic_DNA"/>
</dbReference>
<feature type="transmembrane region" description="Helical" evidence="1">
    <location>
        <begin position="187"/>
        <end position="206"/>
    </location>
</feature>
<feature type="transmembrane region" description="Helical" evidence="1">
    <location>
        <begin position="103"/>
        <end position="121"/>
    </location>
</feature>
<organism evidence="2 3">
    <name type="scientific">Alkalibacterium gilvum</name>
    <dbReference type="NCBI Taxonomy" id="1130080"/>
    <lineage>
        <taxon>Bacteria</taxon>
        <taxon>Bacillati</taxon>
        <taxon>Bacillota</taxon>
        <taxon>Bacilli</taxon>
        <taxon>Lactobacillales</taxon>
        <taxon>Carnobacteriaceae</taxon>
        <taxon>Alkalibacterium</taxon>
    </lineage>
</organism>
<reference evidence="3" key="1">
    <citation type="submission" date="2016-10" db="EMBL/GenBank/DDBJ databases">
        <authorList>
            <person name="Varghese N."/>
            <person name="Submissions S."/>
        </authorList>
    </citation>
    <scope>NUCLEOTIDE SEQUENCE [LARGE SCALE GENOMIC DNA]</scope>
    <source>
        <strain evidence="3">DSM 25751</strain>
    </source>
</reference>
<dbReference type="RefSeq" id="WP_091635252.1">
    <property type="nucleotide sequence ID" value="NZ_FNYW01000025.1"/>
</dbReference>